<evidence type="ECO:0000313" key="2">
    <source>
        <dbReference type="EMBL" id="KNE92581.1"/>
    </source>
</evidence>
<evidence type="ECO:0008006" key="4">
    <source>
        <dbReference type="Google" id="ProtNLM"/>
    </source>
</evidence>
<gene>
    <name evidence="2" type="ORF">PSTG_14015</name>
</gene>
<organism evidence="2 3">
    <name type="scientific">Puccinia striiformis f. sp. tritici PST-78</name>
    <dbReference type="NCBI Taxonomy" id="1165861"/>
    <lineage>
        <taxon>Eukaryota</taxon>
        <taxon>Fungi</taxon>
        <taxon>Dikarya</taxon>
        <taxon>Basidiomycota</taxon>
        <taxon>Pucciniomycotina</taxon>
        <taxon>Pucciniomycetes</taxon>
        <taxon>Pucciniales</taxon>
        <taxon>Pucciniaceae</taxon>
        <taxon>Puccinia</taxon>
    </lineage>
</organism>
<accession>A0A0L0V074</accession>
<dbReference type="EMBL" id="AJIL01000160">
    <property type="protein sequence ID" value="KNE92581.1"/>
    <property type="molecule type" value="Genomic_DNA"/>
</dbReference>
<keyword evidence="3" id="KW-1185">Reference proteome</keyword>
<sequence>MADLQKQFKKAEADLAAAKAAAKLAATKAASKLASADAAVVAAGNNSISSRKGPKMGLPEKFEGARGAKAQWPEQPPRGPTNSPGGKVERIRNGLHLYVFCAEKKPKAEAALRKVKQTKTVDDYTYQFNVHAHNTGWEASTLISHYKQGLKSNVQLALLISRSNFETLVDISNLSLKIDNEINGTDSSANPTTAGTVADPDAMDLSAMNGRLSDVEKARMMRAGLCFGAGRRDIYLETARKRRKGRRRQKSVNSKPN</sequence>
<comment type="caution">
    <text evidence="2">The sequence shown here is derived from an EMBL/GenBank/DDBJ whole genome shotgun (WGS) entry which is preliminary data.</text>
</comment>
<dbReference type="Proteomes" id="UP000054564">
    <property type="component" value="Unassembled WGS sequence"/>
</dbReference>
<evidence type="ECO:0000256" key="1">
    <source>
        <dbReference type="SAM" id="MobiDB-lite"/>
    </source>
</evidence>
<proteinExistence type="predicted"/>
<evidence type="ECO:0000313" key="3">
    <source>
        <dbReference type="Proteomes" id="UP000054564"/>
    </source>
</evidence>
<protein>
    <recommendedName>
        <fullName evidence="4">Retrotransposon gag domain-containing protein</fullName>
    </recommendedName>
</protein>
<feature type="region of interest" description="Disordered" evidence="1">
    <location>
        <begin position="44"/>
        <end position="88"/>
    </location>
</feature>
<reference evidence="3" key="1">
    <citation type="submission" date="2014-03" db="EMBL/GenBank/DDBJ databases">
        <title>The Genome Sequence of Puccinia striiformis f. sp. tritici PST-78.</title>
        <authorList>
            <consortium name="The Broad Institute Genome Sequencing Platform"/>
            <person name="Cuomo C."/>
            <person name="Hulbert S."/>
            <person name="Chen X."/>
            <person name="Walker B."/>
            <person name="Young S.K."/>
            <person name="Zeng Q."/>
            <person name="Gargeya S."/>
            <person name="Fitzgerald M."/>
            <person name="Haas B."/>
            <person name="Abouelleil A."/>
            <person name="Alvarado L."/>
            <person name="Arachchi H.M."/>
            <person name="Berlin A.M."/>
            <person name="Chapman S.B."/>
            <person name="Goldberg J."/>
            <person name="Griggs A."/>
            <person name="Gujja S."/>
            <person name="Hansen M."/>
            <person name="Howarth C."/>
            <person name="Imamovic A."/>
            <person name="Larimer J."/>
            <person name="McCowan C."/>
            <person name="Montmayeur A."/>
            <person name="Murphy C."/>
            <person name="Neiman D."/>
            <person name="Pearson M."/>
            <person name="Priest M."/>
            <person name="Roberts A."/>
            <person name="Saif S."/>
            <person name="Shea T."/>
            <person name="Sisk P."/>
            <person name="Sykes S."/>
            <person name="Wortman J."/>
            <person name="Nusbaum C."/>
            <person name="Birren B."/>
        </authorList>
    </citation>
    <scope>NUCLEOTIDE SEQUENCE [LARGE SCALE GENOMIC DNA]</scope>
    <source>
        <strain evidence="3">race PST-78</strain>
    </source>
</reference>
<name>A0A0L0V074_9BASI</name>
<dbReference type="AlphaFoldDB" id="A0A0L0V074"/>